<proteinExistence type="predicted"/>
<name>A0ACB8SPM2_9AGAM</name>
<evidence type="ECO:0000313" key="2">
    <source>
        <dbReference type="Proteomes" id="UP000814140"/>
    </source>
</evidence>
<dbReference type="Proteomes" id="UP000814140">
    <property type="component" value="Unassembled WGS sequence"/>
</dbReference>
<organism evidence="1 2">
    <name type="scientific">Artomyces pyxidatus</name>
    <dbReference type="NCBI Taxonomy" id="48021"/>
    <lineage>
        <taxon>Eukaryota</taxon>
        <taxon>Fungi</taxon>
        <taxon>Dikarya</taxon>
        <taxon>Basidiomycota</taxon>
        <taxon>Agaricomycotina</taxon>
        <taxon>Agaricomycetes</taxon>
        <taxon>Russulales</taxon>
        <taxon>Auriscalpiaceae</taxon>
        <taxon>Artomyces</taxon>
    </lineage>
</organism>
<evidence type="ECO:0000313" key="1">
    <source>
        <dbReference type="EMBL" id="KAI0058385.1"/>
    </source>
</evidence>
<dbReference type="EMBL" id="MU277235">
    <property type="protein sequence ID" value="KAI0058385.1"/>
    <property type="molecule type" value="Genomic_DNA"/>
</dbReference>
<comment type="caution">
    <text evidence="1">The sequence shown here is derived from an EMBL/GenBank/DDBJ whole genome shotgun (WGS) entry which is preliminary data.</text>
</comment>
<reference evidence="1" key="1">
    <citation type="submission" date="2021-03" db="EMBL/GenBank/DDBJ databases">
        <authorList>
            <consortium name="DOE Joint Genome Institute"/>
            <person name="Ahrendt S."/>
            <person name="Looney B.P."/>
            <person name="Miyauchi S."/>
            <person name="Morin E."/>
            <person name="Drula E."/>
            <person name="Courty P.E."/>
            <person name="Chicoki N."/>
            <person name="Fauchery L."/>
            <person name="Kohler A."/>
            <person name="Kuo A."/>
            <person name="Labutti K."/>
            <person name="Pangilinan J."/>
            <person name="Lipzen A."/>
            <person name="Riley R."/>
            <person name="Andreopoulos W."/>
            <person name="He G."/>
            <person name="Johnson J."/>
            <person name="Barry K.W."/>
            <person name="Grigoriev I.V."/>
            <person name="Nagy L."/>
            <person name="Hibbett D."/>
            <person name="Henrissat B."/>
            <person name="Matheny P.B."/>
            <person name="Labbe J."/>
            <person name="Martin F."/>
        </authorList>
    </citation>
    <scope>NUCLEOTIDE SEQUENCE</scope>
    <source>
        <strain evidence="1">HHB10654</strain>
    </source>
</reference>
<gene>
    <name evidence="1" type="ORF">BV25DRAFT_1810704</name>
</gene>
<reference evidence="1" key="2">
    <citation type="journal article" date="2022" name="New Phytol.">
        <title>Evolutionary transition to the ectomycorrhizal habit in the genomes of a hyperdiverse lineage of mushroom-forming fungi.</title>
        <authorList>
            <person name="Looney B."/>
            <person name="Miyauchi S."/>
            <person name="Morin E."/>
            <person name="Drula E."/>
            <person name="Courty P.E."/>
            <person name="Kohler A."/>
            <person name="Kuo A."/>
            <person name="LaButti K."/>
            <person name="Pangilinan J."/>
            <person name="Lipzen A."/>
            <person name="Riley R."/>
            <person name="Andreopoulos W."/>
            <person name="He G."/>
            <person name="Johnson J."/>
            <person name="Nolan M."/>
            <person name="Tritt A."/>
            <person name="Barry K.W."/>
            <person name="Grigoriev I.V."/>
            <person name="Nagy L.G."/>
            <person name="Hibbett D."/>
            <person name="Henrissat B."/>
            <person name="Matheny P.B."/>
            <person name="Labbe J."/>
            <person name="Martin F.M."/>
        </authorList>
    </citation>
    <scope>NUCLEOTIDE SEQUENCE</scope>
    <source>
        <strain evidence="1">HHB10654</strain>
    </source>
</reference>
<keyword evidence="2" id="KW-1185">Reference proteome</keyword>
<sequence length="266" mass="30481">MVRGPAQKAQEGPTQEAQQKPAQDEPAHDPTYAPYPNAASFRLGQWFWNGGPQKTLAGFRELLQIVGAPDFRSIDVRQTKWDSINSILGKEDPEEWEDTDAGWLRDEVTISVPYFPRRGVRADPDAGPQNLTIDNFYHRDLVSIIREKLSRKDQDAHFHYEPYELHWQPDEESEPVRVYGEMYSSPAFVDAHRILQASPAEPGCKRPRVVAGLMFWSDATQLTSFGDAKLYPLYLYFANDSKHRRCQPTAHLCEHVAYLQTVRHSL</sequence>
<protein>
    <submittedName>
        <fullName evidence="1">Uncharacterized protein</fullName>
    </submittedName>
</protein>
<accession>A0ACB8SPM2</accession>